<reference evidence="3 4" key="1">
    <citation type="journal article" date="2019" name="Sci. Rep.">
        <title>A high-quality genome of Eragrostis curvula grass provides insights into Poaceae evolution and supports new strategies to enhance forage quality.</title>
        <authorList>
            <person name="Carballo J."/>
            <person name="Santos B.A.C.M."/>
            <person name="Zappacosta D."/>
            <person name="Garbus I."/>
            <person name="Selva J.P."/>
            <person name="Gallo C.A."/>
            <person name="Diaz A."/>
            <person name="Albertini E."/>
            <person name="Caccamo M."/>
            <person name="Echenique V."/>
        </authorList>
    </citation>
    <scope>NUCLEOTIDE SEQUENCE [LARGE SCALE GENOMIC DNA]</scope>
    <source>
        <strain evidence="4">cv. Victoria</strain>
        <tissue evidence="3">Leaf</tissue>
    </source>
</reference>
<proteinExistence type="predicted"/>
<evidence type="ECO:0000313" key="4">
    <source>
        <dbReference type="Proteomes" id="UP000324897"/>
    </source>
</evidence>
<evidence type="ECO:0000256" key="1">
    <source>
        <dbReference type="SAM" id="Coils"/>
    </source>
</evidence>
<accession>A0A5J9WQR8</accession>
<feature type="coiled-coil region" evidence="1">
    <location>
        <begin position="253"/>
        <end position="315"/>
    </location>
</feature>
<feature type="region of interest" description="Disordered" evidence="2">
    <location>
        <begin position="1"/>
        <end position="21"/>
    </location>
</feature>
<dbReference type="AlphaFoldDB" id="A0A5J9WQR8"/>
<dbReference type="Gramene" id="TVU50503">
    <property type="protein sequence ID" value="TVU50503"/>
    <property type="gene ID" value="EJB05_01876"/>
</dbReference>
<name>A0A5J9WQR8_9POAL</name>
<keyword evidence="1" id="KW-0175">Coiled coil</keyword>
<sequence length="497" mass="53708">MYSLIDMITDPKGGGPRSAAKGKSAVVDTAVFVGPGSKAKIQDKIQDKGLETSVEAQIQDKDVGEATASGCFSLPNMSELRQVADNLGPLSDRSQIQLPAEPHIQPRDILSPLAGGELFFHSVFETMQEEFLLFDMTFNSAEVAEGSSHACDKVPANTFVMSTQAAEPFVVAADMIRLPQVEDELVLQGGDTLYKSLLSSQVKSLAITHASLRQYRELSQMKADQDNLHQDLGALGTKVKEKQEALALSEKCMADLSSEKETLNKSIEDFKMKVASLEKQVEELDASLVKATDTNNALRDQVDVAEREVAALAGAEKLRLTFSSNAIQLAVRDLLHSLEAGGSDALKKAVSDSFCFTSIDSTPDFVVEALDSSDVSLSEFVTPEVSSNVSLSEFANLEPSSQQLARREPPIEVFSSPSEIDLSSDSDPLSPVEGGFIILIPKGVVVVESEGLEDADLMAFCPTSFLEPMASYCEPMASFFKNVPLCRVAPEFFEGKR</sequence>
<keyword evidence="4" id="KW-1185">Reference proteome</keyword>
<comment type="caution">
    <text evidence="3">The sequence shown here is derived from an EMBL/GenBank/DDBJ whole genome shotgun (WGS) entry which is preliminary data.</text>
</comment>
<dbReference type="EMBL" id="RWGY01000002">
    <property type="protein sequence ID" value="TVU50503.1"/>
    <property type="molecule type" value="Genomic_DNA"/>
</dbReference>
<organism evidence="3 4">
    <name type="scientific">Eragrostis curvula</name>
    <name type="common">weeping love grass</name>
    <dbReference type="NCBI Taxonomy" id="38414"/>
    <lineage>
        <taxon>Eukaryota</taxon>
        <taxon>Viridiplantae</taxon>
        <taxon>Streptophyta</taxon>
        <taxon>Embryophyta</taxon>
        <taxon>Tracheophyta</taxon>
        <taxon>Spermatophyta</taxon>
        <taxon>Magnoliopsida</taxon>
        <taxon>Liliopsida</taxon>
        <taxon>Poales</taxon>
        <taxon>Poaceae</taxon>
        <taxon>PACMAD clade</taxon>
        <taxon>Chloridoideae</taxon>
        <taxon>Eragrostideae</taxon>
        <taxon>Eragrostidinae</taxon>
        <taxon>Eragrostis</taxon>
    </lineage>
</organism>
<dbReference type="Proteomes" id="UP000324897">
    <property type="component" value="Chromosome 6"/>
</dbReference>
<gene>
    <name evidence="3" type="ORF">EJB05_01876</name>
</gene>
<evidence type="ECO:0000256" key="2">
    <source>
        <dbReference type="SAM" id="MobiDB-lite"/>
    </source>
</evidence>
<protein>
    <submittedName>
        <fullName evidence="3">Uncharacterized protein</fullName>
    </submittedName>
</protein>
<feature type="non-terminal residue" evidence="3">
    <location>
        <position position="1"/>
    </location>
</feature>
<evidence type="ECO:0000313" key="3">
    <source>
        <dbReference type="EMBL" id="TVU50503.1"/>
    </source>
</evidence>